<feature type="compositionally biased region" description="Basic and acidic residues" evidence="2">
    <location>
        <begin position="120"/>
        <end position="129"/>
    </location>
</feature>
<evidence type="ECO:0000256" key="1">
    <source>
        <dbReference type="SAM" id="Coils"/>
    </source>
</evidence>
<feature type="region of interest" description="Disordered" evidence="2">
    <location>
        <begin position="21"/>
        <end position="129"/>
    </location>
</feature>
<evidence type="ECO:0000313" key="4">
    <source>
        <dbReference type="Proteomes" id="UP000324800"/>
    </source>
</evidence>
<sequence length="309" mass="38046">MFSSRGKLLSAYHELQKIAKSGIDDDEEEDYTIKRKSHKRKNNLRAQQKQRKKEYEQQKQQRLKEEEEKEKKDKELQIRQQEEQKERERIKETEDKIRQIEQEVRERLGMEDEDRISQQQRDKENKMKEVEDVIKWRKYPEDEQRERERDFKQEKDLKKLKHDEQIDNFREMMIYEDELAFWVRKPLPLMIRKQLQPTLSVIRREDSNLHSRRIQNCEKKLKGLRNKLDELMKTDDKHAKGGVSRKEKEKRHIEYEKADLKLTLYSMKAMPYRKFYDRDVEEKLGDKEQEDVYKQQPKTGQENQSKDED</sequence>
<feature type="region of interest" description="Disordered" evidence="2">
    <location>
        <begin position="286"/>
        <end position="309"/>
    </location>
</feature>
<comment type="caution">
    <text evidence="3">The sequence shown here is derived from an EMBL/GenBank/DDBJ whole genome shotgun (WGS) entry which is preliminary data.</text>
</comment>
<protein>
    <submittedName>
        <fullName evidence="3">Uncharacterized protein</fullName>
    </submittedName>
</protein>
<reference evidence="3 4" key="1">
    <citation type="submission" date="2019-03" db="EMBL/GenBank/DDBJ databases">
        <title>Single cell metagenomics reveals metabolic interactions within the superorganism composed of flagellate Streblomastix strix and complex community of Bacteroidetes bacteria on its surface.</title>
        <authorList>
            <person name="Treitli S.C."/>
            <person name="Kolisko M."/>
            <person name="Husnik F."/>
            <person name="Keeling P."/>
            <person name="Hampl V."/>
        </authorList>
    </citation>
    <scope>NUCLEOTIDE SEQUENCE [LARGE SCALE GENOMIC DNA]</scope>
    <source>
        <strain evidence="3">ST1C</strain>
    </source>
</reference>
<feature type="non-terminal residue" evidence="3">
    <location>
        <position position="309"/>
    </location>
</feature>
<feature type="coiled-coil region" evidence="1">
    <location>
        <begin position="207"/>
        <end position="234"/>
    </location>
</feature>
<dbReference type="Proteomes" id="UP000324800">
    <property type="component" value="Unassembled WGS sequence"/>
</dbReference>
<accession>A0A5J4UBE4</accession>
<evidence type="ECO:0000313" key="3">
    <source>
        <dbReference type="EMBL" id="KAA6367251.1"/>
    </source>
</evidence>
<proteinExistence type="predicted"/>
<dbReference type="EMBL" id="SNRW01018532">
    <property type="protein sequence ID" value="KAA6367251.1"/>
    <property type="molecule type" value="Genomic_DNA"/>
</dbReference>
<name>A0A5J4UBE4_9EUKA</name>
<gene>
    <name evidence="3" type="ORF">EZS28_037221</name>
</gene>
<evidence type="ECO:0000256" key="2">
    <source>
        <dbReference type="SAM" id="MobiDB-lite"/>
    </source>
</evidence>
<keyword evidence="1" id="KW-0175">Coiled coil</keyword>
<feature type="compositionally biased region" description="Basic and acidic residues" evidence="2">
    <location>
        <begin position="53"/>
        <end position="110"/>
    </location>
</feature>
<dbReference type="AlphaFoldDB" id="A0A5J4UBE4"/>
<organism evidence="3 4">
    <name type="scientific">Streblomastix strix</name>
    <dbReference type="NCBI Taxonomy" id="222440"/>
    <lineage>
        <taxon>Eukaryota</taxon>
        <taxon>Metamonada</taxon>
        <taxon>Preaxostyla</taxon>
        <taxon>Oxymonadida</taxon>
        <taxon>Streblomastigidae</taxon>
        <taxon>Streblomastix</taxon>
    </lineage>
</organism>
<feature type="compositionally biased region" description="Basic residues" evidence="2">
    <location>
        <begin position="34"/>
        <end position="52"/>
    </location>
</feature>